<evidence type="ECO:0000313" key="1">
    <source>
        <dbReference type="EMBL" id="MCL6682655.1"/>
    </source>
</evidence>
<dbReference type="Proteomes" id="UP001165363">
    <property type="component" value="Unassembled WGS sequence"/>
</dbReference>
<protein>
    <submittedName>
        <fullName evidence="1">Uncharacterized protein</fullName>
    </submittedName>
</protein>
<dbReference type="EMBL" id="JAMGBD010000001">
    <property type="protein sequence ID" value="MCL6682655.1"/>
    <property type="molecule type" value="Genomic_DNA"/>
</dbReference>
<name>A0ABT0RJ72_9SPHN</name>
<organism evidence="1 2">
    <name type="scientific">Sphingomonas alba</name>
    <dbReference type="NCBI Taxonomy" id="2908208"/>
    <lineage>
        <taxon>Bacteria</taxon>
        <taxon>Pseudomonadati</taxon>
        <taxon>Pseudomonadota</taxon>
        <taxon>Alphaproteobacteria</taxon>
        <taxon>Sphingomonadales</taxon>
        <taxon>Sphingomonadaceae</taxon>
        <taxon>Sphingomonas</taxon>
    </lineage>
</organism>
<sequence>MSRRVKEFIDIGDFSSLDDLIAKLVTVRDGLPNFAEAEMRLKGDEIFGRKLTISYMREQTAEEAAYDERYADAIRGAQQQMLGRVQAELSDMPAERKRRAA</sequence>
<evidence type="ECO:0000313" key="2">
    <source>
        <dbReference type="Proteomes" id="UP001165363"/>
    </source>
</evidence>
<accession>A0ABT0RJ72</accession>
<gene>
    <name evidence="1" type="ORF">LZ536_01910</name>
</gene>
<dbReference type="RefSeq" id="WP_249846610.1">
    <property type="nucleotide sequence ID" value="NZ_JAMGBD010000001.1"/>
</dbReference>
<keyword evidence="2" id="KW-1185">Reference proteome</keyword>
<reference evidence="1" key="1">
    <citation type="submission" date="2022-05" db="EMBL/GenBank/DDBJ databases">
        <authorList>
            <person name="Jo J.-H."/>
            <person name="Im W.-T."/>
        </authorList>
    </citation>
    <scope>NUCLEOTIDE SEQUENCE</scope>
    <source>
        <strain evidence="1">SE158</strain>
    </source>
</reference>
<comment type="caution">
    <text evidence="1">The sequence shown here is derived from an EMBL/GenBank/DDBJ whole genome shotgun (WGS) entry which is preliminary data.</text>
</comment>
<proteinExistence type="predicted"/>